<keyword evidence="4" id="KW-1185">Reference proteome</keyword>
<dbReference type="EMBL" id="AZGD01000020">
    <property type="protein sequence ID" value="KRM20018.1"/>
    <property type="molecule type" value="Genomic_DNA"/>
</dbReference>
<evidence type="ECO:0000256" key="1">
    <source>
        <dbReference type="SAM" id="Phobius"/>
    </source>
</evidence>
<feature type="transmembrane region" description="Helical" evidence="1">
    <location>
        <begin position="96"/>
        <end position="119"/>
    </location>
</feature>
<feature type="transmembrane region" description="Helical" evidence="1">
    <location>
        <begin position="140"/>
        <end position="159"/>
    </location>
</feature>
<dbReference type="SUPFAM" id="SSF51695">
    <property type="entry name" value="PLC-like phosphodiesterases"/>
    <property type="match status" value="1"/>
</dbReference>
<dbReference type="Proteomes" id="UP000051054">
    <property type="component" value="Unassembled WGS sequence"/>
</dbReference>
<dbReference type="PANTHER" id="PTHR46211:SF8">
    <property type="entry name" value="PHOSPHODIESTERASE"/>
    <property type="match status" value="1"/>
</dbReference>
<reference evidence="3 4" key="1">
    <citation type="journal article" date="2015" name="Genome Announc.">
        <title>Expanding the biotechnology potential of lactobacilli through comparative genomics of 213 strains and associated genera.</title>
        <authorList>
            <person name="Sun Z."/>
            <person name="Harris H.M."/>
            <person name="McCann A."/>
            <person name="Guo C."/>
            <person name="Argimon S."/>
            <person name="Zhang W."/>
            <person name="Yang X."/>
            <person name="Jeffery I.B."/>
            <person name="Cooney J.C."/>
            <person name="Kagawa T.F."/>
            <person name="Liu W."/>
            <person name="Song Y."/>
            <person name="Salvetti E."/>
            <person name="Wrobel A."/>
            <person name="Rasinkangas P."/>
            <person name="Parkhill J."/>
            <person name="Rea M.C."/>
            <person name="O'Sullivan O."/>
            <person name="Ritari J."/>
            <person name="Douillard F.P."/>
            <person name="Paul Ross R."/>
            <person name="Yang R."/>
            <person name="Briner A.E."/>
            <person name="Felis G.E."/>
            <person name="de Vos W.M."/>
            <person name="Barrangou R."/>
            <person name="Klaenhammer T.R."/>
            <person name="Caufield P.W."/>
            <person name="Cui Y."/>
            <person name="Zhang H."/>
            <person name="O'Toole P.W."/>
        </authorList>
    </citation>
    <scope>NUCLEOTIDE SEQUENCE [LARGE SCALE GENOMIC DNA]</scope>
    <source>
        <strain evidence="3 4">DSM 18933</strain>
    </source>
</reference>
<dbReference type="Pfam" id="PF03009">
    <property type="entry name" value="GDPD"/>
    <property type="match status" value="1"/>
</dbReference>
<accession>A0A0R1WQI3</accession>
<dbReference type="GO" id="GO:0008081">
    <property type="term" value="F:phosphoric diester hydrolase activity"/>
    <property type="evidence" value="ECO:0007669"/>
    <property type="project" value="InterPro"/>
</dbReference>
<dbReference type="Pfam" id="PF10110">
    <property type="entry name" value="GPDPase_memb"/>
    <property type="match status" value="1"/>
</dbReference>
<gene>
    <name evidence="3" type="ORF">FC40_GL001154</name>
</gene>
<keyword evidence="1" id="KW-1133">Transmembrane helix</keyword>
<keyword evidence="1" id="KW-0812">Transmembrane</keyword>
<comment type="caution">
    <text evidence="3">The sequence shown here is derived from an EMBL/GenBank/DDBJ whole genome shotgun (WGS) entry which is preliminary data.</text>
</comment>
<dbReference type="CDD" id="cd08579">
    <property type="entry name" value="GDPD_memb_like"/>
    <property type="match status" value="1"/>
</dbReference>
<evidence type="ECO:0000259" key="2">
    <source>
        <dbReference type="PROSITE" id="PS51704"/>
    </source>
</evidence>
<feature type="transmembrane region" description="Helical" evidence="1">
    <location>
        <begin position="270"/>
        <end position="292"/>
    </location>
</feature>
<feature type="transmembrane region" description="Helical" evidence="1">
    <location>
        <begin position="230"/>
        <end position="250"/>
    </location>
</feature>
<evidence type="ECO:0000313" key="3">
    <source>
        <dbReference type="EMBL" id="KRM20018.1"/>
    </source>
</evidence>
<feature type="transmembrane region" description="Helical" evidence="1">
    <location>
        <begin position="45"/>
        <end position="76"/>
    </location>
</feature>
<evidence type="ECO:0000313" key="4">
    <source>
        <dbReference type="Proteomes" id="UP000051054"/>
    </source>
</evidence>
<dbReference type="InterPro" id="IPR030395">
    <property type="entry name" value="GP_PDE_dom"/>
</dbReference>
<dbReference type="Gene3D" id="3.20.20.190">
    <property type="entry name" value="Phosphatidylinositol (PI) phosphodiesterase"/>
    <property type="match status" value="1"/>
</dbReference>
<dbReference type="eggNOG" id="COG0584">
    <property type="taxonomic scope" value="Bacteria"/>
</dbReference>
<keyword evidence="1" id="KW-0472">Membrane</keyword>
<dbReference type="PANTHER" id="PTHR46211">
    <property type="entry name" value="GLYCEROPHOSPHORYL DIESTER PHOSPHODIESTERASE"/>
    <property type="match status" value="1"/>
</dbReference>
<dbReference type="GO" id="GO:0006629">
    <property type="term" value="P:lipid metabolic process"/>
    <property type="evidence" value="ECO:0007669"/>
    <property type="project" value="InterPro"/>
</dbReference>
<dbReference type="InterPro" id="IPR018476">
    <property type="entry name" value="GlyceroP-diester-Pdiesterase_M"/>
</dbReference>
<protein>
    <submittedName>
        <fullName evidence="3">Glycerophosphodiester phosphodiesterase</fullName>
    </submittedName>
</protein>
<proteinExistence type="predicted"/>
<dbReference type="AlphaFoldDB" id="A0A0R1WQI3"/>
<dbReference type="InterPro" id="IPR017946">
    <property type="entry name" value="PLC-like_Pdiesterase_TIM-brl"/>
</dbReference>
<organism evidence="3 4">
    <name type="scientific">Ligilactobacillus hayakitensis DSM 18933 = JCM 14209</name>
    <dbReference type="NCBI Taxonomy" id="1423755"/>
    <lineage>
        <taxon>Bacteria</taxon>
        <taxon>Bacillati</taxon>
        <taxon>Bacillota</taxon>
        <taxon>Bacilli</taxon>
        <taxon>Lactobacillales</taxon>
        <taxon>Lactobacillaceae</taxon>
        <taxon>Ligilactobacillus</taxon>
    </lineage>
</organism>
<dbReference type="PATRIC" id="fig|1423755.3.peg.1217"/>
<dbReference type="STRING" id="1423755.FC40_GL001154"/>
<dbReference type="PROSITE" id="PS51704">
    <property type="entry name" value="GP_PDE"/>
    <property type="match status" value="1"/>
</dbReference>
<feature type="domain" description="GP-PDE" evidence="2">
    <location>
        <begin position="298"/>
        <end position="527"/>
    </location>
</feature>
<feature type="transmembrane region" description="Helical" evidence="1">
    <location>
        <begin position="198"/>
        <end position="218"/>
    </location>
</feature>
<name>A0A0R1WQI3_9LACO</name>
<sequence>MLTIELVSRLGLMIFKLFSTTMFNRVELPLISIWTIKATIIHHPFISLGFLIEASAILLLIFWLTLIYTLSFLGIINQNFNFKNIWNKSIYLLGKYHIKGGIFSGLILLLITPVFKFFYKTPLLSSLTSVSLISEKIFKNPFTGFLGILGSLIGCWLFFKLFGSLYYLSQDKYTLKEAIKSSWRYNSSKRMFTYFKQLGINIGLTWIPVGIILGILRICESFVSKKVDTLLISGGFALISMWAIFTLSILPLQFIEVKPHNSRRLNLKFGGYLCALVLITFGLQASIGKLIFSYPINPTTVSHRGVNMNNGVENTLQAFNKTIKYHPDYIEIDVQETKDHHFIVAHDISLDKLAGIHKAPGQLPLKKLEKIKVTNDQHHFTKLVSLDKYLSVANAKHQKLLIDLKPSPFNSSNSTQNFLQQYKDDIIKHHHQVHTLNFNEFIILKKNLPSNRTNYLLPYNLTLPENEVPSYGVRYSTLTPQFVSSSRMLHKRIYAWTVDNPIAMKKSLAMGVDSIVTDNIKVLQQQIKAAKHWSDTKRLLYIYLFN</sequence>